<reference evidence="3 4" key="1">
    <citation type="submission" date="2020-02" db="EMBL/GenBank/DDBJ databases">
        <title>Sequencing the genomes of 1000 actinobacteria strains.</title>
        <authorList>
            <person name="Klenk H.-P."/>
        </authorList>
    </citation>
    <scope>NUCLEOTIDE SEQUENCE [LARGE SCALE GENOMIC DNA]</scope>
    <source>
        <strain evidence="3 4">DSM 19609</strain>
    </source>
</reference>
<feature type="transmembrane region" description="Helical" evidence="2">
    <location>
        <begin position="403"/>
        <end position="426"/>
    </location>
</feature>
<feature type="transmembrane region" description="Helical" evidence="2">
    <location>
        <begin position="175"/>
        <end position="194"/>
    </location>
</feature>
<feature type="transmembrane region" description="Helical" evidence="2">
    <location>
        <begin position="465"/>
        <end position="486"/>
    </location>
</feature>
<accession>A0ABX0SGQ0</accession>
<dbReference type="InterPro" id="IPR046264">
    <property type="entry name" value="DUF6297"/>
</dbReference>
<comment type="caution">
    <text evidence="3">The sequence shown here is derived from an EMBL/GenBank/DDBJ whole genome shotgun (WGS) entry which is preliminary data.</text>
</comment>
<evidence type="ECO:0000313" key="3">
    <source>
        <dbReference type="EMBL" id="NIH55766.1"/>
    </source>
</evidence>
<name>A0ABX0SGQ0_9ACTN</name>
<sequence length="564" mass="60062">MAEVIAVERPEVVWEPERPFADVEEFEAGEADERLLRLLMKDWRKGRATRSVWDMITDSYVTIFSLVVIVAMFASGVMSVQRSTAGCSTAGCTTARGLVPWLLYAGAVLVALTVSRIFGPVIASAAEGFWLLDAPVRRAKLLNRRLWLVLVVAFLAAVLAGGLVVSLIGMATEAVLVWTAAFGLAAAAATAFAARAQSAERTLPLAIAQGIAAAVCTIVLMAMVAVSYGWLQVMVDPVVTEELGIIALAVALVGLIGAVAAARMGLGQTRRARLVSGGDLLSGMQGAAFALDFGLMRDILVERRWVERGFVHPTRGRGTGRQTLIWRDVERLVRSPRSVLVLLVSALVPYALLSLGLGNFTPAIAAIVLMFVMVPFFDSLRVLNRTKGLARAFPLSTSEINGALTTVPAALAIVWAFAAAPAFVVIGQETVGLEQLGVGLAQSFVTAAAGYVAAIRWVSAKSADYSSPMVATGMGALPPGLAFNLVRGFDVIALISLPLIVGWSPLVSIAIAAVCYFVLRSGGINTQDLMERNEEAQKELATMRSGQAKPREKIVVERSRRRTT</sequence>
<feature type="transmembrane region" description="Helical" evidence="2">
    <location>
        <begin position="363"/>
        <end position="383"/>
    </location>
</feature>
<protein>
    <recommendedName>
        <fullName evidence="5">ABC transporter permease</fullName>
    </recommendedName>
</protein>
<feature type="transmembrane region" description="Helical" evidence="2">
    <location>
        <begin position="101"/>
        <end position="125"/>
    </location>
</feature>
<feature type="transmembrane region" description="Helical" evidence="2">
    <location>
        <begin position="339"/>
        <end position="357"/>
    </location>
</feature>
<keyword evidence="2" id="KW-1133">Transmembrane helix</keyword>
<organism evidence="3 4">
    <name type="scientific">Brooklawnia cerclae</name>
    <dbReference type="NCBI Taxonomy" id="349934"/>
    <lineage>
        <taxon>Bacteria</taxon>
        <taxon>Bacillati</taxon>
        <taxon>Actinomycetota</taxon>
        <taxon>Actinomycetes</taxon>
        <taxon>Propionibacteriales</taxon>
        <taxon>Propionibacteriaceae</taxon>
        <taxon>Brooklawnia</taxon>
    </lineage>
</organism>
<feature type="region of interest" description="Disordered" evidence="1">
    <location>
        <begin position="541"/>
        <end position="564"/>
    </location>
</feature>
<evidence type="ECO:0000256" key="1">
    <source>
        <dbReference type="SAM" id="MobiDB-lite"/>
    </source>
</evidence>
<dbReference type="Pfam" id="PF19814">
    <property type="entry name" value="DUF6297"/>
    <property type="match status" value="1"/>
</dbReference>
<evidence type="ECO:0000313" key="4">
    <source>
        <dbReference type="Proteomes" id="UP000749311"/>
    </source>
</evidence>
<dbReference type="RefSeq" id="WP_167164374.1">
    <property type="nucleotide sequence ID" value="NZ_JAAMOZ010000001.1"/>
</dbReference>
<feature type="transmembrane region" description="Helical" evidence="2">
    <location>
        <begin position="206"/>
        <end position="231"/>
    </location>
</feature>
<feature type="transmembrane region" description="Helical" evidence="2">
    <location>
        <begin position="492"/>
        <end position="519"/>
    </location>
</feature>
<feature type="compositionally biased region" description="Basic and acidic residues" evidence="1">
    <location>
        <begin position="549"/>
        <end position="558"/>
    </location>
</feature>
<keyword evidence="4" id="KW-1185">Reference proteome</keyword>
<gene>
    <name evidence="3" type="ORF">FB473_000411</name>
</gene>
<feature type="transmembrane region" description="Helical" evidence="2">
    <location>
        <begin position="60"/>
        <end position="81"/>
    </location>
</feature>
<evidence type="ECO:0008006" key="5">
    <source>
        <dbReference type="Google" id="ProtNLM"/>
    </source>
</evidence>
<feature type="transmembrane region" description="Helical" evidence="2">
    <location>
        <begin position="438"/>
        <end position="458"/>
    </location>
</feature>
<evidence type="ECO:0000256" key="2">
    <source>
        <dbReference type="SAM" id="Phobius"/>
    </source>
</evidence>
<feature type="transmembrane region" description="Helical" evidence="2">
    <location>
        <begin position="243"/>
        <end position="266"/>
    </location>
</feature>
<dbReference type="Proteomes" id="UP000749311">
    <property type="component" value="Unassembled WGS sequence"/>
</dbReference>
<keyword evidence="2" id="KW-0812">Transmembrane</keyword>
<keyword evidence="2" id="KW-0472">Membrane</keyword>
<dbReference type="EMBL" id="JAAMOZ010000001">
    <property type="protein sequence ID" value="NIH55766.1"/>
    <property type="molecule type" value="Genomic_DNA"/>
</dbReference>
<proteinExistence type="predicted"/>
<feature type="transmembrane region" description="Helical" evidence="2">
    <location>
        <begin position="146"/>
        <end position="169"/>
    </location>
</feature>